<proteinExistence type="inferred from homology"/>
<dbReference type="InterPro" id="IPR036416">
    <property type="entry name" value="Pept_tRNA_hydro_sf"/>
</dbReference>
<dbReference type="Pfam" id="PF01195">
    <property type="entry name" value="Pept_tRNA_hydro"/>
    <property type="match status" value="1"/>
</dbReference>
<comment type="catalytic activity">
    <reaction evidence="6">
        <text>an N-acyl-L-alpha-aminoacyl-tRNA + H2O = an N-acyl-L-amino acid + a tRNA + H(+)</text>
        <dbReference type="Rhea" id="RHEA:54448"/>
        <dbReference type="Rhea" id="RHEA-COMP:10123"/>
        <dbReference type="Rhea" id="RHEA-COMP:13883"/>
        <dbReference type="ChEBI" id="CHEBI:15377"/>
        <dbReference type="ChEBI" id="CHEBI:15378"/>
        <dbReference type="ChEBI" id="CHEBI:59874"/>
        <dbReference type="ChEBI" id="CHEBI:78442"/>
        <dbReference type="ChEBI" id="CHEBI:138191"/>
        <dbReference type="EC" id="3.1.1.29"/>
    </reaction>
</comment>
<evidence type="ECO:0000313" key="7">
    <source>
        <dbReference type="EMBL" id="PJE69178.1"/>
    </source>
</evidence>
<gene>
    <name evidence="6" type="primary">pth</name>
    <name evidence="7" type="ORF">COU96_01100</name>
</gene>
<dbReference type="GO" id="GO:0005737">
    <property type="term" value="C:cytoplasm"/>
    <property type="evidence" value="ECO:0007669"/>
    <property type="project" value="UniProtKB-SubCell"/>
</dbReference>
<dbReference type="PANTHER" id="PTHR17224:SF1">
    <property type="entry name" value="PEPTIDYL-TRNA HYDROLASE"/>
    <property type="match status" value="1"/>
</dbReference>
<keyword evidence="6" id="KW-0963">Cytoplasm</keyword>
<dbReference type="Gene3D" id="3.40.50.1470">
    <property type="entry name" value="Peptidyl-tRNA hydrolase"/>
    <property type="match status" value="1"/>
</dbReference>
<evidence type="ECO:0000256" key="4">
    <source>
        <dbReference type="ARBA" id="ARBA00022884"/>
    </source>
</evidence>
<comment type="subunit">
    <text evidence="6">Monomer.</text>
</comment>
<comment type="function">
    <text evidence="6">Hydrolyzes ribosome-free peptidyl-tRNAs (with 1 or more amino acids incorporated), which drop off the ribosome during protein synthesis, or as a result of ribosome stalling.</text>
</comment>
<dbReference type="GO" id="GO:0006515">
    <property type="term" value="P:protein quality control for misfolded or incompletely synthesized proteins"/>
    <property type="evidence" value="ECO:0007669"/>
    <property type="project" value="UniProtKB-UniRule"/>
</dbReference>
<dbReference type="SUPFAM" id="SSF53178">
    <property type="entry name" value="Peptidyl-tRNA hydrolase-like"/>
    <property type="match status" value="1"/>
</dbReference>
<dbReference type="Proteomes" id="UP000229500">
    <property type="component" value="Unassembled WGS sequence"/>
</dbReference>
<name>A0A2M8L5W9_9BACT</name>
<feature type="site" description="Stabilizes the basic form of H active site to accept a proton" evidence="6">
    <location>
        <position position="92"/>
    </location>
</feature>
<dbReference type="AlphaFoldDB" id="A0A2M8L5W9"/>
<dbReference type="HAMAP" id="MF_00083">
    <property type="entry name" value="Pept_tRNA_hydro_bact"/>
    <property type="match status" value="1"/>
</dbReference>
<dbReference type="EMBL" id="PFEL01000049">
    <property type="protein sequence ID" value="PJE69178.1"/>
    <property type="molecule type" value="Genomic_DNA"/>
</dbReference>
<dbReference type="GO" id="GO:0004045">
    <property type="term" value="F:peptidyl-tRNA hydrolase activity"/>
    <property type="evidence" value="ECO:0007669"/>
    <property type="project" value="UniProtKB-UniRule"/>
</dbReference>
<evidence type="ECO:0000256" key="3">
    <source>
        <dbReference type="ARBA" id="ARBA00022801"/>
    </source>
</evidence>
<feature type="binding site" evidence="6">
    <location>
        <position position="65"/>
    </location>
    <ligand>
        <name>tRNA</name>
        <dbReference type="ChEBI" id="CHEBI:17843"/>
    </ligand>
</feature>
<comment type="caution">
    <text evidence="6">Lacks conserved residue(s) required for the propagation of feature annotation.</text>
</comment>
<evidence type="ECO:0000313" key="8">
    <source>
        <dbReference type="Proteomes" id="UP000229500"/>
    </source>
</evidence>
<dbReference type="GO" id="GO:0000049">
    <property type="term" value="F:tRNA binding"/>
    <property type="evidence" value="ECO:0007669"/>
    <property type="project" value="UniProtKB-UniRule"/>
</dbReference>
<dbReference type="FunFam" id="3.40.50.1470:FF:000001">
    <property type="entry name" value="Peptidyl-tRNA hydrolase"/>
    <property type="match status" value="1"/>
</dbReference>
<keyword evidence="2 6" id="KW-0820">tRNA-binding</keyword>
<keyword evidence="3 6" id="KW-0378">Hydrolase</keyword>
<reference evidence="8" key="1">
    <citation type="submission" date="2017-09" db="EMBL/GenBank/DDBJ databases">
        <title>Depth-based differentiation of microbial function through sediment-hosted aquifers and enrichment of novel symbionts in the deep terrestrial subsurface.</title>
        <authorList>
            <person name="Probst A.J."/>
            <person name="Ladd B."/>
            <person name="Jarett J.K."/>
            <person name="Geller-Mcgrath D.E."/>
            <person name="Sieber C.M.K."/>
            <person name="Emerson J.B."/>
            <person name="Anantharaman K."/>
            <person name="Thomas B.C."/>
            <person name="Malmstrom R."/>
            <person name="Stieglmeier M."/>
            <person name="Klingl A."/>
            <person name="Woyke T."/>
            <person name="Ryan C.M."/>
            <person name="Banfield J.F."/>
        </authorList>
    </citation>
    <scope>NUCLEOTIDE SEQUENCE [LARGE SCALE GENOMIC DNA]</scope>
</reference>
<feature type="binding site" evidence="6">
    <location>
        <position position="67"/>
    </location>
    <ligand>
        <name>tRNA</name>
        <dbReference type="ChEBI" id="CHEBI:17843"/>
    </ligand>
</feature>
<feature type="site" description="Discriminates between blocked and unblocked aminoacyl-tRNA" evidence="6">
    <location>
        <position position="9"/>
    </location>
</feature>
<evidence type="ECO:0000256" key="2">
    <source>
        <dbReference type="ARBA" id="ARBA00022555"/>
    </source>
</evidence>
<feature type="active site" description="Proton acceptor" evidence="6">
    <location>
        <position position="19"/>
    </location>
</feature>
<sequence length="189" mass="21253">MKLIIGLGNPGEKYEKTRHSLGFMVIDELLRKITPIEETVWKKDSQSGSLVVKVKSLLLVKPQTMMNASGFSVAKLANFYKIKPEDIWVIHDDVDLTLGKMKIRLGGAGAGHHGVESVIKNLGTDKFVRFRLGISHPRRGIDGLVERYVLRKFDINEKTEIKQVIKKAVKAIQISLKDGLETAMNRFNN</sequence>
<dbReference type="CDD" id="cd00462">
    <property type="entry name" value="PTH"/>
    <property type="match status" value="1"/>
</dbReference>
<comment type="subcellular location">
    <subcellularLocation>
        <location evidence="6">Cytoplasm</location>
    </subcellularLocation>
</comment>
<comment type="function">
    <text evidence="6">Catalyzes the release of premature peptidyl moieties from peptidyl-tRNA molecules trapped in stalled 50S ribosomal subunits, and thus maintains levels of free tRNAs and 50S ribosomes.</text>
</comment>
<dbReference type="EC" id="3.1.1.29" evidence="1 6"/>
<evidence type="ECO:0000256" key="1">
    <source>
        <dbReference type="ARBA" id="ARBA00013260"/>
    </source>
</evidence>
<protein>
    <recommendedName>
        <fullName evidence="5 6">Peptidyl-tRNA hydrolase</fullName>
        <shortName evidence="6">Pth</shortName>
        <ecNumber evidence="1 6">3.1.1.29</ecNumber>
    </recommendedName>
</protein>
<comment type="caution">
    <text evidence="7">The sequence shown here is derived from an EMBL/GenBank/DDBJ whole genome shotgun (WGS) entry which is preliminary data.</text>
</comment>
<dbReference type="PANTHER" id="PTHR17224">
    <property type="entry name" value="PEPTIDYL-TRNA HYDROLASE"/>
    <property type="match status" value="1"/>
</dbReference>
<dbReference type="NCBIfam" id="TIGR00447">
    <property type="entry name" value="pth"/>
    <property type="match status" value="1"/>
</dbReference>
<organism evidence="7 8">
    <name type="scientific">Candidatus Shapirobacteria bacterium CG10_big_fil_rev_8_21_14_0_10_38_14</name>
    <dbReference type="NCBI Taxonomy" id="1974483"/>
    <lineage>
        <taxon>Bacteria</taxon>
        <taxon>Candidatus Shapironibacteriota</taxon>
    </lineage>
</organism>
<dbReference type="GO" id="GO:0072344">
    <property type="term" value="P:rescue of stalled ribosome"/>
    <property type="evidence" value="ECO:0007669"/>
    <property type="project" value="UniProtKB-UniRule"/>
</dbReference>
<accession>A0A2M8L5W9</accession>
<dbReference type="InterPro" id="IPR001328">
    <property type="entry name" value="Pept_tRNA_hydro"/>
</dbReference>
<feature type="binding site" evidence="6">
    <location>
        <position position="14"/>
    </location>
    <ligand>
        <name>tRNA</name>
        <dbReference type="ChEBI" id="CHEBI:17843"/>
    </ligand>
</feature>
<evidence type="ECO:0000256" key="5">
    <source>
        <dbReference type="ARBA" id="ARBA00050038"/>
    </source>
</evidence>
<keyword evidence="4 6" id="KW-0694">RNA-binding</keyword>
<evidence type="ECO:0000256" key="6">
    <source>
        <dbReference type="HAMAP-Rule" id="MF_00083"/>
    </source>
</evidence>
<comment type="similarity">
    <text evidence="6">Belongs to the PTH family.</text>
</comment>